<dbReference type="InterPro" id="IPR001304">
    <property type="entry name" value="C-type_lectin-like"/>
</dbReference>
<evidence type="ECO:0000259" key="1">
    <source>
        <dbReference type="PROSITE" id="PS50041"/>
    </source>
</evidence>
<reference evidence="3" key="1">
    <citation type="submission" date="2025-08" db="UniProtKB">
        <authorList>
            <consortium name="RefSeq"/>
        </authorList>
    </citation>
    <scope>IDENTIFICATION</scope>
</reference>
<feature type="non-terminal residue" evidence="3">
    <location>
        <position position="1"/>
    </location>
</feature>
<keyword evidence="2" id="KW-1185">Reference proteome</keyword>
<sequence>CNVARKICEEEGGYLAIVNSIAEADVLKSIFEKVNPAAITNSPESVRYAAIGFHDLYQENEFITIHGDNLYKAGFTKWLPGQPDDTIGKENCGSLHISGRLNDINCHTRFPFFCELR</sequence>
<dbReference type="Proteomes" id="UP000694920">
    <property type="component" value="Unplaced"/>
</dbReference>
<evidence type="ECO:0000313" key="3">
    <source>
        <dbReference type="RefSeq" id="XP_015586183.1"/>
    </source>
</evidence>
<gene>
    <name evidence="3" type="primary">LOC107263464</name>
</gene>
<dbReference type="KEGG" id="ccin:107263464"/>
<dbReference type="SMART" id="SM00034">
    <property type="entry name" value="CLECT"/>
    <property type="match status" value="1"/>
</dbReference>
<dbReference type="SUPFAM" id="SSF56436">
    <property type="entry name" value="C-type lectin-like"/>
    <property type="match status" value="1"/>
</dbReference>
<dbReference type="CDD" id="cd00037">
    <property type="entry name" value="CLECT"/>
    <property type="match status" value="1"/>
</dbReference>
<dbReference type="RefSeq" id="XP_015586183.1">
    <property type="nucleotide sequence ID" value="XM_015730697.2"/>
</dbReference>
<protein>
    <submittedName>
        <fullName evidence="3">Hemolymph lipopolysaccharide-binding protein-like</fullName>
    </submittedName>
</protein>
<accession>A0AAJ7FDC4</accession>
<dbReference type="AlphaFoldDB" id="A0AAJ7FDC4"/>
<dbReference type="Gene3D" id="3.10.100.10">
    <property type="entry name" value="Mannose-Binding Protein A, subunit A"/>
    <property type="match status" value="1"/>
</dbReference>
<dbReference type="GeneID" id="107263464"/>
<proteinExistence type="predicted"/>
<dbReference type="InterPro" id="IPR016186">
    <property type="entry name" value="C-type_lectin-like/link_sf"/>
</dbReference>
<name>A0AAJ7FDC4_CEPCN</name>
<evidence type="ECO:0000313" key="2">
    <source>
        <dbReference type="Proteomes" id="UP000694920"/>
    </source>
</evidence>
<dbReference type="PROSITE" id="PS50041">
    <property type="entry name" value="C_TYPE_LECTIN_2"/>
    <property type="match status" value="1"/>
</dbReference>
<feature type="domain" description="C-type lectin" evidence="1">
    <location>
        <begin position="4"/>
        <end position="115"/>
    </location>
</feature>
<dbReference type="Pfam" id="PF00059">
    <property type="entry name" value="Lectin_C"/>
    <property type="match status" value="1"/>
</dbReference>
<dbReference type="InterPro" id="IPR050111">
    <property type="entry name" value="C-type_lectin/snaclec_domain"/>
</dbReference>
<dbReference type="InterPro" id="IPR016187">
    <property type="entry name" value="CTDL_fold"/>
</dbReference>
<dbReference type="PANTHER" id="PTHR22803">
    <property type="entry name" value="MANNOSE, PHOSPHOLIPASE, LECTIN RECEPTOR RELATED"/>
    <property type="match status" value="1"/>
</dbReference>
<organism evidence="2 3">
    <name type="scientific">Cephus cinctus</name>
    <name type="common">Wheat stem sawfly</name>
    <dbReference type="NCBI Taxonomy" id="211228"/>
    <lineage>
        <taxon>Eukaryota</taxon>
        <taxon>Metazoa</taxon>
        <taxon>Ecdysozoa</taxon>
        <taxon>Arthropoda</taxon>
        <taxon>Hexapoda</taxon>
        <taxon>Insecta</taxon>
        <taxon>Pterygota</taxon>
        <taxon>Neoptera</taxon>
        <taxon>Endopterygota</taxon>
        <taxon>Hymenoptera</taxon>
        <taxon>Cephoidea</taxon>
        <taxon>Cephidae</taxon>
        <taxon>Cephus</taxon>
    </lineage>
</organism>